<sequence>MVWAIVVVAVLVMAVGAWVGTGKLGEMPDVVNDRPKGRIPDGEVDAAFLEGLAVPLAPTGYDPAQVDKYLDDVIAGEAAPAAEVRFDTVRRGYDMQVVDAILERVPGAHEARRAVAQDAEPAAVEDVADTVADTETR</sequence>
<name>A0A553K249_9ACTN</name>
<evidence type="ECO:0000313" key="3">
    <source>
        <dbReference type="Proteomes" id="UP000317638"/>
    </source>
</evidence>
<comment type="caution">
    <text evidence="2">The sequence shown here is derived from an EMBL/GenBank/DDBJ whole genome shotgun (WGS) entry which is preliminary data.</text>
</comment>
<dbReference type="NCBIfam" id="TIGR03544">
    <property type="entry name" value="DivI1A_domain"/>
    <property type="match status" value="1"/>
</dbReference>
<evidence type="ECO:0000256" key="1">
    <source>
        <dbReference type="SAM" id="MobiDB-lite"/>
    </source>
</evidence>
<protein>
    <submittedName>
        <fullName evidence="2">DivIVA domain-containing protein</fullName>
    </submittedName>
</protein>
<dbReference type="OrthoDB" id="3733964at2"/>
<accession>A0A553K249</accession>
<dbReference type="InterPro" id="IPR019933">
    <property type="entry name" value="DivIVA_domain"/>
</dbReference>
<dbReference type="AlphaFoldDB" id="A0A553K249"/>
<evidence type="ECO:0000313" key="2">
    <source>
        <dbReference type="EMBL" id="TRY18777.1"/>
    </source>
</evidence>
<organism evidence="2 3">
    <name type="scientific">Tessaracoccus rhinocerotis</name>
    <dbReference type="NCBI Taxonomy" id="1689449"/>
    <lineage>
        <taxon>Bacteria</taxon>
        <taxon>Bacillati</taxon>
        <taxon>Actinomycetota</taxon>
        <taxon>Actinomycetes</taxon>
        <taxon>Propionibacteriales</taxon>
        <taxon>Propionibacteriaceae</taxon>
        <taxon>Tessaracoccus</taxon>
    </lineage>
</organism>
<proteinExistence type="predicted"/>
<dbReference type="Proteomes" id="UP000317638">
    <property type="component" value="Unassembled WGS sequence"/>
</dbReference>
<gene>
    <name evidence="2" type="ORF">FOJ82_06585</name>
</gene>
<dbReference type="RefSeq" id="WP_143937669.1">
    <property type="nucleotide sequence ID" value="NZ_VKKG01000002.1"/>
</dbReference>
<feature type="region of interest" description="Disordered" evidence="1">
    <location>
        <begin position="118"/>
        <end position="137"/>
    </location>
</feature>
<reference evidence="2 3" key="1">
    <citation type="submission" date="2019-07" db="EMBL/GenBank/DDBJ databases">
        <authorList>
            <person name="Zhou L.-Y."/>
        </authorList>
    </citation>
    <scope>NUCLEOTIDE SEQUENCE [LARGE SCALE GENOMIC DNA]</scope>
    <source>
        <strain evidence="2 3">YIM 101269</strain>
    </source>
</reference>
<keyword evidence="3" id="KW-1185">Reference proteome</keyword>
<dbReference type="EMBL" id="VKKG01000002">
    <property type="protein sequence ID" value="TRY18777.1"/>
    <property type="molecule type" value="Genomic_DNA"/>
</dbReference>